<comment type="caution">
    <text evidence="1">The sequence shown here is derived from an EMBL/GenBank/DDBJ whole genome shotgun (WGS) entry which is preliminary data.</text>
</comment>
<organism evidence="1 2">
    <name type="scientific">Propioniferax innocua</name>
    <dbReference type="NCBI Taxonomy" id="1753"/>
    <lineage>
        <taxon>Bacteria</taxon>
        <taxon>Bacillati</taxon>
        <taxon>Actinomycetota</taxon>
        <taxon>Actinomycetes</taxon>
        <taxon>Propionibacteriales</taxon>
        <taxon>Propionibacteriaceae</taxon>
        <taxon>Propioniferax</taxon>
    </lineage>
</organism>
<dbReference type="InterPro" id="IPR019734">
    <property type="entry name" value="TPR_rpt"/>
</dbReference>
<dbReference type="SUPFAM" id="SSF48452">
    <property type="entry name" value="TPR-like"/>
    <property type="match status" value="1"/>
</dbReference>
<dbReference type="RefSeq" id="WP_142092797.1">
    <property type="nucleotide sequence ID" value="NZ_BAAAMD010000001.1"/>
</dbReference>
<dbReference type="AlphaFoldDB" id="A0A542ZS00"/>
<name>A0A542ZS00_9ACTN</name>
<dbReference type="Gene3D" id="1.25.40.10">
    <property type="entry name" value="Tetratricopeptide repeat domain"/>
    <property type="match status" value="1"/>
</dbReference>
<reference evidence="1 2" key="1">
    <citation type="submission" date="2019-06" db="EMBL/GenBank/DDBJ databases">
        <title>Sequencing the genomes of 1000 actinobacteria strains.</title>
        <authorList>
            <person name="Klenk H.-P."/>
        </authorList>
    </citation>
    <scope>NUCLEOTIDE SEQUENCE [LARGE SCALE GENOMIC DNA]</scope>
    <source>
        <strain evidence="1 2">DSM 8251</strain>
    </source>
</reference>
<evidence type="ECO:0000313" key="2">
    <source>
        <dbReference type="Proteomes" id="UP000316196"/>
    </source>
</evidence>
<accession>A0A542ZS00</accession>
<sequence>MTPDEFLKSMKAARKDLEAAEDARDTATLTTMYQHIRAAMPPDLPKINFQAISYTAVTRLLEAEAWDEAAHWLVKFEQGYGPDFYDVEFAHAVLEWHTGNPTHGKTLLQQVYRTHGTLPFRGFERYLAIARDNANALPPHTDTDDTLDIDHPLIQDLTNRINTAMDNEHYTDAIELCRQALHHLDDPATTDGPMWFLATAGEAYFAQGDYQRAHDAFDAAHRAQGGHTNPLVLLRLGECHIEHGNTDTGIEHLIAAHIADPTALEHAEPHHLEPLHQRGLP</sequence>
<keyword evidence="2" id="KW-1185">Reference proteome</keyword>
<dbReference type="InterPro" id="IPR011990">
    <property type="entry name" value="TPR-like_helical_dom_sf"/>
</dbReference>
<evidence type="ECO:0000313" key="1">
    <source>
        <dbReference type="EMBL" id="TQL63029.1"/>
    </source>
</evidence>
<gene>
    <name evidence="1" type="ORF">FB460_0829</name>
</gene>
<proteinExistence type="predicted"/>
<dbReference type="Pfam" id="PF14559">
    <property type="entry name" value="TPR_19"/>
    <property type="match status" value="1"/>
</dbReference>
<dbReference type="Proteomes" id="UP000316196">
    <property type="component" value="Unassembled WGS sequence"/>
</dbReference>
<dbReference type="OrthoDB" id="3727045at2"/>
<protein>
    <submittedName>
        <fullName evidence="1">Uncharacterized protein</fullName>
    </submittedName>
</protein>
<dbReference type="SMART" id="SM00028">
    <property type="entry name" value="TPR"/>
    <property type="match status" value="3"/>
</dbReference>
<dbReference type="EMBL" id="VFOR01000001">
    <property type="protein sequence ID" value="TQL63029.1"/>
    <property type="molecule type" value="Genomic_DNA"/>
</dbReference>